<sequence>MTSAEWNRKHDSITIRPDKETGERIREAAKADGISVQAFILKAVEYQIKCKGCYKVAYPKETVDALAKKAGVNPSEYLKMVSPMRVIGSKK</sequence>
<proteinExistence type="predicted"/>
<evidence type="ECO:0000313" key="3">
    <source>
        <dbReference type="Proteomes" id="UP000768567"/>
    </source>
</evidence>
<gene>
    <name evidence="2" type="ORF">INF35_05700</name>
</gene>
<keyword evidence="3" id="KW-1185">Reference proteome</keyword>
<reference evidence="2 3" key="1">
    <citation type="submission" date="2020-10" db="EMBL/GenBank/DDBJ databases">
        <title>ChiBAC.</title>
        <authorList>
            <person name="Zenner C."/>
            <person name="Hitch T.C.A."/>
            <person name="Clavel T."/>
        </authorList>
    </citation>
    <scope>NUCLEOTIDE SEQUENCE [LARGE SCALE GENOMIC DNA]</scope>
    <source>
        <strain evidence="2 3">DSM 109015</strain>
    </source>
</reference>
<evidence type="ECO:0008006" key="4">
    <source>
        <dbReference type="Google" id="ProtNLM"/>
    </source>
</evidence>
<feature type="region of interest" description="Disordered" evidence="1">
    <location>
        <begin position="1"/>
        <end position="21"/>
    </location>
</feature>
<dbReference type="SUPFAM" id="SSF47598">
    <property type="entry name" value="Ribbon-helix-helix"/>
    <property type="match status" value="1"/>
</dbReference>
<dbReference type="InterPro" id="IPR010985">
    <property type="entry name" value="Ribbon_hlx_hlx"/>
</dbReference>
<dbReference type="EMBL" id="JADCKC010000002">
    <property type="protein sequence ID" value="MBE5037270.1"/>
    <property type="molecule type" value="Genomic_DNA"/>
</dbReference>
<evidence type="ECO:0000313" key="2">
    <source>
        <dbReference type="EMBL" id="MBE5037270.1"/>
    </source>
</evidence>
<dbReference type="RefSeq" id="WP_193500564.1">
    <property type="nucleotide sequence ID" value="NZ_JADCKC010000002.1"/>
</dbReference>
<name>A0ABR9R392_9FIRM</name>
<comment type="caution">
    <text evidence="2">The sequence shown here is derived from an EMBL/GenBank/DDBJ whole genome shotgun (WGS) entry which is preliminary data.</text>
</comment>
<accession>A0ABR9R392</accession>
<organism evidence="2 3">
    <name type="scientific">Gemmiger gallinarum</name>
    <dbReference type="NCBI Taxonomy" id="2779354"/>
    <lineage>
        <taxon>Bacteria</taxon>
        <taxon>Bacillati</taxon>
        <taxon>Bacillota</taxon>
        <taxon>Clostridia</taxon>
        <taxon>Eubacteriales</taxon>
        <taxon>Gemmiger</taxon>
    </lineage>
</organism>
<evidence type="ECO:0000256" key="1">
    <source>
        <dbReference type="SAM" id="MobiDB-lite"/>
    </source>
</evidence>
<dbReference type="Proteomes" id="UP000768567">
    <property type="component" value="Unassembled WGS sequence"/>
</dbReference>
<protein>
    <recommendedName>
        <fullName evidence="4">Ribbon-helix-helix protein CopG domain-containing protein</fullName>
    </recommendedName>
</protein>